<feature type="region of interest" description="Disordered" evidence="8">
    <location>
        <begin position="233"/>
        <end position="256"/>
    </location>
</feature>
<feature type="compositionally biased region" description="Basic residues" evidence="8">
    <location>
        <begin position="233"/>
        <end position="245"/>
    </location>
</feature>
<keyword evidence="6" id="KW-0411">Iron-sulfur</keyword>
<dbReference type="GO" id="GO:0006285">
    <property type="term" value="P:base-excision repair, AP site formation"/>
    <property type="evidence" value="ECO:0007669"/>
    <property type="project" value="TreeGrafter"/>
</dbReference>
<dbReference type="PANTHER" id="PTHR10359">
    <property type="entry name" value="A/G-SPECIFIC ADENINE GLYCOSYLASE/ENDONUCLEASE III"/>
    <property type="match status" value="1"/>
</dbReference>
<evidence type="ECO:0000313" key="11">
    <source>
        <dbReference type="Proteomes" id="UP000284605"/>
    </source>
</evidence>
<feature type="compositionally biased region" description="Basic and acidic residues" evidence="8">
    <location>
        <begin position="247"/>
        <end position="256"/>
    </location>
</feature>
<keyword evidence="5" id="KW-0408">Iron</keyword>
<dbReference type="InterPro" id="IPR023170">
    <property type="entry name" value="HhH_base_excis_C"/>
</dbReference>
<accession>A0A418WFN0</accession>
<evidence type="ECO:0000256" key="8">
    <source>
        <dbReference type="SAM" id="MobiDB-lite"/>
    </source>
</evidence>
<evidence type="ECO:0000256" key="5">
    <source>
        <dbReference type="ARBA" id="ARBA00023004"/>
    </source>
</evidence>
<dbReference type="Proteomes" id="UP000284605">
    <property type="component" value="Unassembled WGS sequence"/>
</dbReference>
<dbReference type="GO" id="GO:0004519">
    <property type="term" value="F:endonuclease activity"/>
    <property type="evidence" value="ECO:0007669"/>
    <property type="project" value="UniProtKB-KW"/>
</dbReference>
<dbReference type="GO" id="GO:0046872">
    <property type="term" value="F:metal ion binding"/>
    <property type="evidence" value="ECO:0007669"/>
    <property type="project" value="UniProtKB-KW"/>
</dbReference>
<keyword evidence="3" id="KW-0227">DNA damage</keyword>
<evidence type="ECO:0000256" key="3">
    <source>
        <dbReference type="ARBA" id="ARBA00022763"/>
    </source>
</evidence>
<dbReference type="InterPro" id="IPR003265">
    <property type="entry name" value="HhH-GPD_domain"/>
</dbReference>
<dbReference type="AlphaFoldDB" id="A0A418WFN0"/>
<keyword evidence="10" id="KW-0540">Nuclease</keyword>
<gene>
    <name evidence="10" type="ORF">D3874_19100</name>
</gene>
<dbReference type="PIRSF" id="PIRSF001435">
    <property type="entry name" value="Nth"/>
    <property type="match status" value="1"/>
</dbReference>
<dbReference type="SUPFAM" id="SSF48150">
    <property type="entry name" value="DNA-glycosylase"/>
    <property type="match status" value="1"/>
</dbReference>
<name>A0A418WFN0_9PROT</name>
<dbReference type="Gene3D" id="1.10.1670.10">
    <property type="entry name" value="Helix-hairpin-Helix base-excision DNA repair enzymes (C-terminal)"/>
    <property type="match status" value="1"/>
</dbReference>
<evidence type="ECO:0000313" key="10">
    <source>
        <dbReference type="EMBL" id="RJF88827.1"/>
    </source>
</evidence>
<dbReference type="GO" id="GO:0019104">
    <property type="term" value="F:DNA N-glycosylase activity"/>
    <property type="evidence" value="ECO:0007669"/>
    <property type="project" value="TreeGrafter"/>
</dbReference>
<evidence type="ECO:0000256" key="7">
    <source>
        <dbReference type="ARBA" id="ARBA00023295"/>
    </source>
</evidence>
<dbReference type="SMART" id="SM00478">
    <property type="entry name" value="ENDO3c"/>
    <property type="match status" value="1"/>
</dbReference>
<keyword evidence="10" id="KW-0255">Endonuclease</keyword>
<protein>
    <submittedName>
        <fullName evidence="10">Endonuclease</fullName>
    </submittedName>
</protein>
<keyword evidence="1" id="KW-0004">4Fe-4S</keyword>
<evidence type="ECO:0000256" key="4">
    <source>
        <dbReference type="ARBA" id="ARBA00022801"/>
    </source>
</evidence>
<reference evidence="10 11" key="1">
    <citation type="submission" date="2018-09" db="EMBL/GenBank/DDBJ databases">
        <authorList>
            <person name="Zhu H."/>
        </authorList>
    </citation>
    <scope>NUCLEOTIDE SEQUENCE [LARGE SCALE GENOMIC DNA]</scope>
    <source>
        <strain evidence="10 11">K1W22B-8</strain>
    </source>
</reference>
<dbReference type="EMBL" id="QYUK01000011">
    <property type="protein sequence ID" value="RJF88827.1"/>
    <property type="molecule type" value="Genomic_DNA"/>
</dbReference>
<dbReference type="InterPro" id="IPR011257">
    <property type="entry name" value="DNA_glycosylase"/>
</dbReference>
<dbReference type="Gene3D" id="1.10.340.30">
    <property type="entry name" value="Hypothetical protein, domain 2"/>
    <property type="match status" value="1"/>
</dbReference>
<dbReference type="GO" id="GO:0051539">
    <property type="term" value="F:4 iron, 4 sulfur cluster binding"/>
    <property type="evidence" value="ECO:0007669"/>
    <property type="project" value="UniProtKB-KW"/>
</dbReference>
<keyword evidence="11" id="KW-1185">Reference proteome</keyword>
<dbReference type="Pfam" id="PF00730">
    <property type="entry name" value="HhH-GPD"/>
    <property type="match status" value="1"/>
</dbReference>
<proteinExistence type="predicted"/>
<dbReference type="PANTHER" id="PTHR10359:SF18">
    <property type="entry name" value="ENDONUCLEASE III"/>
    <property type="match status" value="1"/>
</dbReference>
<sequence length="256" mass="28272">MFYNGKMQGILDFGARADVGRMRDRLLAHFPALPAWYRPDPCSQLVLSLISSRTRDALSLLAHRKLLWHFAAWGRVAQAAPGEIEAVIADVRFADRKAVQLQAALAIIGRQHPDFRLDFLGTWPVARAMAWLEKLPGVGPKVAASTLNFSTLRASAFVVDSHVHRVLRRFGFVGPAAATRRAYDFVMAATAGWGADDLDGLHMLLKQLGQTACRALDPACAACPLAPDCRFHRRGGRPRPRRPARAKAVDQPRPRL</sequence>
<comment type="caution">
    <text evidence="10">The sequence shown here is derived from an EMBL/GenBank/DDBJ whole genome shotgun (WGS) entry which is preliminary data.</text>
</comment>
<evidence type="ECO:0000259" key="9">
    <source>
        <dbReference type="SMART" id="SM00478"/>
    </source>
</evidence>
<evidence type="ECO:0000256" key="2">
    <source>
        <dbReference type="ARBA" id="ARBA00022723"/>
    </source>
</evidence>
<keyword evidence="7" id="KW-0326">Glycosidase</keyword>
<evidence type="ECO:0000256" key="6">
    <source>
        <dbReference type="ARBA" id="ARBA00023014"/>
    </source>
</evidence>
<organism evidence="10 11">
    <name type="scientific">Oleomonas cavernae</name>
    <dbReference type="NCBI Taxonomy" id="2320859"/>
    <lineage>
        <taxon>Bacteria</taxon>
        <taxon>Pseudomonadati</taxon>
        <taxon>Pseudomonadota</taxon>
        <taxon>Alphaproteobacteria</taxon>
        <taxon>Acetobacterales</taxon>
        <taxon>Acetobacteraceae</taxon>
        <taxon>Oleomonas</taxon>
    </lineage>
</organism>
<evidence type="ECO:0000256" key="1">
    <source>
        <dbReference type="ARBA" id="ARBA00022485"/>
    </source>
</evidence>
<dbReference type="CDD" id="cd00056">
    <property type="entry name" value="ENDO3c"/>
    <property type="match status" value="1"/>
</dbReference>
<keyword evidence="4" id="KW-0378">Hydrolase</keyword>
<feature type="domain" description="HhH-GPD" evidence="9">
    <location>
        <begin position="50"/>
        <end position="211"/>
    </location>
</feature>
<keyword evidence="2" id="KW-0479">Metal-binding</keyword>